<dbReference type="KEGG" id="uvi:66061204"/>
<name>A0A8E5HJ19_USTVR</name>
<reference evidence="2" key="1">
    <citation type="submission" date="2020-03" db="EMBL/GenBank/DDBJ databases">
        <title>A mixture of massive structural variations and highly conserved coding sequences in Ustilaginoidea virens genome.</title>
        <authorList>
            <person name="Zhang K."/>
            <person name="Zhao Z."/>
            <person name="Zhang Z."/>
            <person name="Li Y."/>
            <person name="Hsiang T."/>
            <person name="Sun W."/>
        </authorList>
    </citation>
    <scope>NUCLEOTIDE SEQUENCE</scope>
    <source>
        <strain evidence="2">UV-8b</strain>
    </source>
</reference>
<accession>A0A8E5HJ19</accession>
<feature type="region of interest" description="Disordered" evidence="1">
    <location>
        <begin position="89"/>
        <end position="108"/>
    </location>
</feature>
<protein>
    <submittedName>
        <fullName evidence="2">Uncharacterized protein</fullName>
    </submittedName>
</protein>
<dbReference type="GeneID" id="66061204"/>
<sequence length="119" mass="12760">MDWQRLEMRSREMTMETLQTDRTRLGPDVNWSLGSYQDCPTWGSTPTTVDPRNHRRGVAGVGLGCFMSASIFVGLSDCRIGSAEAFLGLGSPPPPASSPAAPSVDVMKPTWPCVSGATT</sequence>
<evidence type="ECO:0000256" key="1">
    <source>
        <dbReference type="SAM" id="MobiDB-lite"/>
    </source>
</evidence>
<dbReference type="RefSeq" id="XP_042993858.1">
    <property type="nucleotide sequence ID" value="XM_043137924.1"/>
</dbReference>
<gene>
    <name evidence="2" type="ORF">UV8b_00426</name>
</gene>
<dbReference type="EMBL" id="CP072753">
    <property type="protein sequence ID" value="QUC16185.1"/>
    <property type="molecule type" value="Genomic_DNA"/>
</dbReference>
<organism evidence="2 3">
    <name type="scientific">Ustilaginoidea virens</name>
    <name type="common">Rice false smut fungus</name>
    <name type="synonym">Villosiclava virens</name>
    <dbReference type="NCBI Taxonomy" id="1159556"/>
    <lineage>
        <taxon>Eukaryota</taxon>
        <taxon>Fungi</taxon>
        <taxon>Dikarya</taxon>
        <taxon>Ascomycota</taxon>
        <taxon>Pezizomycotina</taxon>
        <taxon>Sordariomycetes</taxon>
        <taxon>Hypocreomycetidae</taxon>
        <taxon>Hypocreales</taxon>
        <taxon>Clavicipitaceae</taxon>
        <taxon>Ustilaginoidea</taxon>
    </lineage>
</organism>
<dbReference type="AlphaFoldDB" id="A0A8E5HJ19"/>
<keyword evidence="3" id="KW-1185">Reference proteome</keyword>
<dbReference type="Proteomes" id="UP000027002">
    <property type="component" value="Chromosome 1"/>
</dbReference>
<evidence type="ECO:0000313" key="2">
    <source>
        <dbReference type="EMBL" id="QUC16185.1"/>
    </source>
</evidence>
<proteinExistence type="predicted"/>
<evidence type="ECO:0000313" key="3">
    <source>
        <dbReference type="Proteomes" id="UP000027002"/>
    </source>
</evidence>